<dbReference type="AlphaFoldDB" id="A0A821REJ8"/>
<sequence length="108" mass="12741">RDAFDQLRKLGEMEMTLLTNDQQTASEVALEQKHKEFAAYLESLSPEMRNIREQHEQENLKRDAERKKQSEVKLKQDEKIEEQIRKTDGNNMLACFTCPLTKDIFQDP</sequence>
<feature type="region of interest" description="Disordered" evidence="1">
    <location>
        <begin position="53"/>
        <end position="78"/>
    </location>
</feature>
<feature type="non-terminal residue" evidence="2">
    <location>
        <position position="1"/>
    </location>
</feature>
<dbReference type="Proteomes" id="UP000663873">
    <property type="component" value="Unassembled WGS sequence"/>
</dbReference>
<evidence type="ECO:0000313" key="2">
    <source>
        <dbReference type="EMBL" id="CAF4840398.1"/>
    </source>
</evidence>
<organism evidence="2 3">
    <name type="scientific">Rotaria socialis</name>
    <dbReference type="NCBI Taxonomy" id="392032"/>
    <lineage>
        <taxon>Eukaryota</taxon>
        <taxon>Metazoa</taxon>
        <taxon>Spiralia</taxon>
        <taxon>Gnathifera</taxon>
        <taxon>Rotifera</taxon>
        <taxon>Eurotatoria</taxon>
        <taxon>Bdelloidea</taxon>
        <taxon>Philodinida</taxon>
        <taxon>Philodinidae</taxon>
        <taxon>Rotaria</taxon>
    </lineage>
</organism>
<protein>
    <submittedName>
        <fullName evidence="2">Uncharacterized protein</fullName>
    </submittedName>
</protein>
<reference evidence="2" key="1">
    <citation type="submission" date="2021-02" db="EMBL/GenBank/DDBJ databases">
        <authorList>
            <person name="Nowell W R."/>
        </authorList>
    </citation>
    <scope>NUCLEOTIDE SEQUENCE</scope>
</reference>
<proteinExistence type="predicted"/>
<keyword evidence="3" id="KW-1185">Reference proteome</keyword>
<name>A0A821REJ8_9BILA</name>
<evidence type="ECO:0000313" key="3">
    <source>
        <dbReference type="Proteomes" id="UP000663873"/>
    </source>
</evidence>
<accession>A0A821REJ8</accession>
<dbReference type="EMBL" id="CAJOBP010057851">
    <property type="protein sequence ID" value="CAF4840398.1"/>
    <property type="molecule type" value="Genomic_DNA"/>
</dbReference>
<evidence type="ECO:0000256" key="1">
    <source>
        <dbReference type="SAM" id="MobiDB-lite"/>
    </source>
</evidence>
<gene>
    <name evidence="2" type="ORF">UJA718_LOCUS43025</name>
</gene>
<comment type="caution">
    <text evidence="2">The sequence shown here is derived from an EMBL/GenBank/DDBJ whole genome shotgun (WGS) entry which is preliminary data.</text>
</comment>
<feature type="non-terminal residue" evidence="2">
    <location>
        <position position="108"/>
    </location>
</feature>